<keyword evidence="13" id="KW-1185">Reference proteome</keyword>
<dbReference type="SFLD" id="SFLDG00002">
    <property type="entry name" value="C1.7:_P-type_atpase_like"/>
    <property type="match status" value="1"/>
</dbReference>
<keyword evidence="5 10" id="KW-0547">Nucleotide-binding</keyword>
<dbReference type="EMBL" id="JADEVV010000005">
    <property type="protein sequence ID" value="MBE9252754.1"/>
    <property type="molecule type" value="Genomic_DNA"/>
</dbReference>
<feature type="transmembrane region" description="Helical" evidence="10">
    <location>
        <begin position="719"/>
        <end position="738"/>
    </location>
</feature>
<dbReference type="NCBIfam" id="TIGR01511">
    <property type="entry name" value="ATPase-IB1_Cu"/>
    <property type="match status" value="1"/>
</dbReference>
<keyword evidence="7" id="KW-1278">Translocase</keyword>
<keyword evidence="3 10" id="KW-0812">Transmembrane</keyword>
<protein>
    <submittedName>
        <fullName evidence="12">Copper-translocating P-type ATPase</fullName>
    </submittedName>
</protein>
<feature type="transmembrane region" description="Helical" evidence="10">
    <location>
        <begin position="187"/>
        <end position="205"/>
    </location>
</feature>
<dbReference type="PROSITE" id="PS50846">
    <property type="entry name" value="HMA_2"/>
    <property type="match status" value="1"/>
</dbReference>
<dbReference type="CDD" id="cd02094">
    <property type="entry name" value="P-type_ATPase_Cu-like"/>
    <property type="match status" value="1"/>
</dbReference>
<keyword evidence="6 10" id="KW-0067">ATP-binding</keyword>
<evidence type="ECO:0000259" key="11">
    <source>
        <dbReference type="PROSITE" id="PS50846"/>
    </source>
</evidence>
<evidence type="ECO:0000256" key="8">
    <source>
        <dbReference type="ARBA" id="ARBA00022989"/>
    </source>
</evidence>
<dbReference type="PROSITE" id="PS01047">
    <property type="entry name" value="HMA_1"/>
    <property type="match status" value="1"/>
</dbReference>
<dbReference type="InterPro" id="IPR023299">
    <property type="entry name" value="ATPase_P-typ_cyto_dom_N"/>
</dbReference>
<comment type="similarity">
    <text evidence="2 10">Belongs to the cation transport ATPase (P-type) (TC 3.A.3) family. Type IB subfamily.</text>
</comment>
<evidence type="ECO:0000313" key="12">
    <source>
        <dbReference type="EMBL" id="MBE9252754.1"/>
    </source>
</evidence>
<dbReference type="InterPro" id="IPR001757">
    <property type="entry name" value="P_typ_ATPase"/>
</dbReference>
<dbReference type="InterPro" id="IPR023298">
    <property type="entry name" value="ATPase_P-typ_TM_dom_sf"/>
</dbReference>
<dbReference type="PANTHER" id="PTHR43520">
    <property type="entry name" value="ATP7, ISOFORM B"/>
    <property type="match status" value="1"/>
</dbReference>
<dbReference type="NCBIfam" id="TIGR01494">
    <property type="entry name" value="ATPase_P-type"/>
    <property type="match status" value="2"/>
</dbReference>
<reference evidence="12 13" key="1">
    <citation type="submission" date="2020-10" db="EMBL/GenBank/DDBJ databases">
        <authorList>
            <person name="Castelo-Branco R."/>
            <person name="Eusebio N."/>
            <person name="Adriana R."/>
            <person name="Vieira A."/>
            <person name="Brugerolle De Fraissinette N."/>
            <person name="Rezende De Castro R."/>
            <person name="Schneider M.P."/>
            <person name="Vasconcelos V."/>
            <person name="Leao P.N."/>
        </authorList>
    </citation>
    <scope>NUCLEOTIDE SEQUENCE [LARGE SCALE GENOMIC DNA]</scope>
    <source>
        <strain evidence="12 13">LEGE 00031</strain>
    </source>
</reference>
<dbReference type="SFLD" id="SFLDS00003">
    <property type="entry name" value="Haloacid_Dehalogenase"/>
    <property type="match status" value="1"/>
</dbReference>
<dbReference type="CDD" id="cd00371">
    <property type="entry name" value="HMA"/>
    <property type="match status" value="1"/>
</dbReference>
<dbReference type="InterPro" id="IPR017969">
    <property type="entry name" value="Heavy-metal-associated_CS"/>
</dbReference>
<evidence type="ECO:0000256" key="7">
    <source>
        <dbReference type="ARBA" id="ARBA00022967"/>
    </source>
</evidence>
<keyword evidence="8 10" id="KW-1133">Transmembrane helix</keyword>
<dbReference type="InterPro" id="IPR027256">
    <property type="entry name" value="P-typ_ATPase_IB"/>
</dbReference>
<name>A0ABR9VN51_9SYNC</name>
<feature type="transmembrane region" description="Helical" evidence="10">
    <location>
        <begin position="691"/>
        <end position="713"/>
    </location>
</feature>
<dbReference type="PRINTS" id="PR00119">
    <property type="entry name" value="CATATPASE"/>
</dbReference>
<dbReference type="Proteomes" id="UP000658720">
    <property type="component" value="Unassembled WGS sequence"/>
</dbReference>
<dbReference type="InterPro" id="IPR018303">
    <property type="entry name" value="ATPase_P-typ_P_site"/>
</dbReference>
<proteinExistence type="inferred from homology"/>
<dbReference type="InterPro" id="IPR023214">
    <property type="entry name" value="HAD_sf"/>
</dbReference>
<dbReference type="PANTHER" id="PTHR43520:SF8">
    <property type="entry name" value="P-TYPE CU(+) TRANSPORTER"/>
    <property type="match status" value="1"/>
</dbReference>
<dbReference type="SFLD" id="SFLDF00027">
    <property type="entry name" value="p-type_atpase"/>
    <property type="match status" value="1"/>
</dbReference>
<dbReference type="InterPro" id="IPR006121">
    <property type="entry name" value="HMA_dom"/>
</dbReference>
<feature type="transmembrane region" description="Helical" evidence="10">
    <location>
        <begin position="346"/>
        <end position="365"/>
    </location>
</feature>
<dbReference type="Pfam" id="PF00403">
    <property type="entry name" value="HMA"/>
    <property type="match status" value="1"/>
</dbReference>
<dbReference type="Gene3D" id="3.40.50.1000">
    <property type="entry name" value="HAD superfamily/HAD-like"/>
    <property type="match status" value="1"/>
</dbReference>
<dbReference type="InterPro" id="IPR008250">
    <property type="entry name" value="ATPase_P-typ_transduc_dom_A_sf"/>
</dbReference>
<evidence type="ECO:0000256" key="10">
    <source>
        <dbReference type="RuleBase" id="RU362081"/>
    </source>
</evidence>
<evidence type="ECO:0000313" key="13">
    <source>
        <dbReference type="Proteomes" id="UP000658720"/>
    </source>
</evidence>
<evidence type="ECO:0000256" key="9">
    <source>
        <dbReference type="ARBA" id="ARBA00023136"/>
    </source>
</evidence>
<organism evidence="12 13">
    <name type="scientific">Synechocystis salina LEGE 00031</name>
    <dbReference type="NCBI Taxonomy" id="1828736"/>
    <lineage>
        <taxon>Bacteria</taxon>
        <taxon>Bacillati</taxon>
        <taxon>Cyanobacteriota</taxon>
        <taxon>Cyanophyceae</taxon>
        <taxon>Synechococcales</taxon>
        <taxon>Merismopediaceae</taxon>
        <taxon>Synechocystis</taxon>
    </lineage>
</organism>
<dbReference type="Pfam" id="PF00122">
    <property type="entry name" value="E1-E2_ATPase"/>
    <property type="match status" value="1"/>
</dbReference>
<dbReference type="Gene3D" id="2.70.150.10">
    <property type="entry name" value="Calcium-transporting ATPase, cytoplasmic transduction domain A"/>
    <property type="match status" value="1"/>
</dbReference>
<dbReference type="PRINTS" id="PR00943">
    <property type="entry name" value="CUATPASE"/>
</dbReference>
<sequence length="745" mass="79844">MAQTINLQLEGMRCAACASSIERAIAKVSGVESCQVNFALERAVVSYQGEINPESLTAAVARAGYHAQLIEPEMVSSEQNKDDKPLFSAKLVTGLGISAVLFFGSLPMMLGVDIPHFPHIFHNAWLQWLLATPVQFWCGAEFYRGAWKSVRTRSATMDTLVALGTSAAYFYSVAITLFPQWLTNQGLAAHVYFEAAAVVITLILLGRSLEQRARRETSAAIRKLMGLQPQTALAKRGETWQTVAIADLTIDDVVRVRPGEKIPVDGVVKAGNSTVDESLVTGESFPVAKTVGEEVIGATLNKSGSLDVRVTKLGQDSVLAQIIQLVQQAQASKAPIQHFVDRITHWFVPTVILVAIAAFCTWWITTGNITLAVLTLVEVLIIACPCALGLATPTSVMVGTGKGAEYGVLIKEARSLEMAEKLTAIVLDKTGTLTEGKPSVTNFFTLPPTSTEESLQLVQLAASLEQYSEHPLAEAVVNYGQSQQVSLLEVENFQAIAGCGVAGQWQGQWLRLGTLNWLADLGVNDTDHQPWQSQAQQWEGEQKTVIWLAVGTEIKALLAIADALKPSSPQVVQALKKLGLSVYMLTGDNQATAQAIADKVGIRHVLAQVRPGDKAQQVEQLQQRGNIVAMVGDGINDAPALAQADVGIAIGTGTDVAIAASDITLITGDLQGILTAIKLSRATMGNIRQNLFFAFIYNVVGIPVAAGVFYPLFGLLLNPILAGAAMAFSSVSVVTNALRLKQFRP</sequence>
<dbReference type="SUPFAM" id="SSF55008">
    <property type="entry name" value="HMA, heavy metal-associated domain"/>
    <property type="match status" value="1"/>
</dbReference>
<dbReference type="Pfam" id="PF00702">
    <property type="entry name" value="Hydrolase"/>
    <property type="match status" value="1"/>
</dbReference>
<accession>A0ABR9VN51</accession>
<dbReference type="InterPro" id="IPR036163">
    <property type="entry name" value="HMA_dom_sf"/>
</dbReference>
<dbReference type="Gene3D" id="3.30.70.100">
    <property type="match status" value="1"/>
</dbReference>
<dbReference type="SUPFAM" id="SSF81653">
    <property type="entry name" value="Calcium ATPase, transduction domain A"/>
    <property type="match status" value="1"/>
</dbReference>
<evidence type="ECO:0000256" key="2">
    <source>
        <dbReference type="ARBA" id="ARBA00006024"/>
    </source>
</evidence>
<dbReference type="SUPFAM" id="SSF81665">
    <property type="entry name" value="Calcium ATPase, transmembrane domain M"/>
    <property type="match status" value="1"/>
</dbReference>
<keyword evidence="4 10" id="KW-0479">Metal-binding</keyword>
<dbReference type="PROSITE" id="PS00154">
    <property type="entry name" value="ATPASE_E1_E2"/>
    <property type="match status" value="1"/>
</dbReference>
<dbReference type="InterPro" id="IPR044492">
    <property type="entry name" value="P_typ_ATPase_HD_dom"/>
</dbReference>
<evidence type="ECO:0000256" key="4">
    <source>
        <dbReference type="ARBA" id="ARBA00022723"/>
    </source>
</evidence>
<gene>
    <name evidence="12" type="ORF">IQ217_02570</name>
</gene>
<feature type="transmembrane region" description="Helical" evidence="10">
    <location>
        <begin position="124"/>
        <end position="143"/>
    </location>
</feature>
<keyword evidence="10" id="KW-1003">Cell membrane</keyword>
<dbReference type="InterPro" id="IPR059000">
    <property type="entry name" value="ATPase_P-type_domA"/>
</dbReference>
<dbReference type="Gene3D" id="3.40.1110.10">
    <property type="entry name" value="Calcium-transporting ATPase, cytoplasmic domain N"/>
    <property type="match status" value="1"/>
</dbReference>
<evidence type="ECO:0000256" key="6">
    <source>
        <dbReference type="ARBA" id="ARBA00022840"/>
    </source>
</evidence>
<evidence type="ECO:0000256" key="1">
    <source>
        <dbReference type="ARBA" id="ARBA00004127"/>
    </source>
</evidence>
<dbReference type="InterPro" id="IPR036412">
    <property type="entry name" value="HAD-like_sf"/>
</dbReference>
<comment type="caution">
    <text evidence="12">The sequence shown here is derived from an EMBL/GenBank/DDBJ whole genome shotgun (WGS) entry which is preliminary data.</text>
</comment>
<feature type="transmembrane region" description="Helical" evidence="10">
    <location>
        <begin position="371"/>
        <end position="392"/>
    </location>
</feature>
<dbReference type="SUPFAM" id="SSF56784">
    <property type="entry name" value="HAD-like"/>
    <property type="match status" value="1"/>
</dbReference>
<comment type="subcellular location">
    <subcellularLocation>
        <location evidence="10">Cell membrane</location>
    </subcellularLocation>
    <subcellularLocation>
        <location evidence="1">Endomembrane system</location>
        <topology evidence="1">Multi-pass membrane protein</topology>
    </subcellularLocation>
</comment>
<feature type="transmembrane region" description="Helical" evidence="10">
    <location>
        <begin position="155"/>
        <end position="181"/>
    </location>
</feature>
<feature type="transmembrane region" description="Helical" evidence="10">
    <location>
        <begin position="91"/>
        <end position="112"/>
    </location>
</feature>
<feature type="domain" description="HMA" evidence="11">
    <location>
        <begin position="3"/>
        <end position="68"/>
    </location>
</feature>
<evidence type="ECO:0000256" key="5">
    <source>
        <dbReference type="ARBA" id="ARBA00022741"/>
    </source>
</evidence>
<evidence type="ECO:0000256" key="3">
    <source>
        <dbReference type="ARBA" id="ARBA00022692"/>
    </source>
</evidence>
<dbReference type="NCBIfam" id="TIGR01525">
    <property type="entry name" value="ATPase-IB_hvy"/>
    <property type="match status" value="1"/>
</dbReference>
<keyword evidence="9 10" id="KW-0472">Membrane</keyword>
<dbReference type="RefSeq" id="WP_194018813.1">
    <property type="nucleotide sequence ID" value="NZ_JADEVV010000005.1"/>
</dbReference>